<feature type="transmembrane region" description="Helical" evidence="1">
    <location>
        <begin position="59"/>
        <end position="80"/>
    </location>
</feature>
<dbReference type="InParanoid" id="A0A1Q6DSE6"/>
<feature type="transmembrane region" description="Helical" evidence="1">
    <location>
        <begin position="163"/>
        <end position="182"/>
    </location>
</feature>
<protein>
    <submittedName>
        <fullName evidence="2">Uncharacterized protein</fullName>
    </submittedName>
</protein>
<feature type="transmembrane region" description="Helical" evidence="1">
    <location>
        <begin position="92"/>
        <end position="113"/>
    </location>
</feature>
<organism evidence="2 3">
    <name type="scientific">Methanohalarchaeum thermophilum</name>
    <dbReference type="NCBI Taxonomy" id="1903181"/>
    <lineage>
        <taxon>Archaea</taxon>
        <taxon>Methanobacteriati</taxon>
        <taxon>Methanobacteriota</taxon>
        <taxon>Methanonatronarchaeia</taxon>
        <taxon>Methanonatronarchaeales</taxon>
        <taxon>Methanonatronarchaeaceae</taxon>
        <taxon>Candidatus Methanohalarchaeum</taxon>
    </lineage>
</organism>
<dbReference type="AlphaFoldDB" id="A0A1Q6DSE6"/>
<gene>
    <name evidence="2" type="ORF">BTN85_1950</name>
</gene>
<feature type="transmembrane region" description="Helical" evidence="1">
    <location>
        <begin position="188"/>
        <end position="206"/>
    </location>
</feature>
<accession>A0A1Q6DSE6</accession>
<keyword evidence="1" id="KW-0812">Transmembrane</keyword>
<name>A0A1Q6DSE6_METT1</name>
<keyword evidence="1" id="KW-0472">Membrane</keyword>
<proteinExistence type="predicted"/>
<feature type="transmembrane region" description="Helical" evidence="1">
    <location>
        <begin position="237"/>
        <end position="261"/>
    </location>
</feature>
<dbReference type="STRING" id="1903181.BTN85_1950"/>
<dbReference type="Proteomes" id="UP000185744">
    <property type="component" value="Unassembled WGS sequence"/>
</dbReference>
<keyword evidence="1" id="KW-1133">Transmembrane helix</keyword>
<sequence length="264" mass="29941">MDLRGLKYSNISLATLLGFISTLVLGLVENSPSIGIPEIEYYGYPLVWRTSVIFRQQEIFWSNFFLDLVFWAAIFYLLIFLFNRFKSRKSNFLALILVVFLASFFMCAVHEFGHVFWGLIGGGELSYLKIGFVELYPGIRLVSEFKLGKVLFSGFESDFGRGIYLLGGSLSTNLVSWFFAVFSRRNMFFWVSGVVGLLDLPLYVFLPQLGIRHWVFLGGVSAEPLVGARILGVPDVLFYFLVVFSTVALFAIYFGGFFTFFGSD</sequence>
<reference evidence="2" key="1">
    <citation type="submission" date="2016-12" db="EMBL/GenBank/DDBJ databases">
        <title>Discovery of methanogenic haloarchaea.</title>
        <authorList>
            <person name="Sorokin D.Y."/>
            <person name="Makarova K.S."/>
            <person name="Abbas B."/>
            <person name="Ferrer M."/>
            <person name="Golyshin P.N."/>
        </authorList>
    </citation>
    <scope>NUCLEOTIDE SEQUENCE [LARGE SCALE GENOMIC DNA]</scope>
    <source>
        <strain evidence="2">HMET1</strain>
    </source>
</reference>
<evidence type="ECO:0000313" key="2">
    <source>
        <dbReference type="EMBL" id="OKY77300.1"/>
    </source>
</evidence>
<evidence type="ECO:0000313" key="3">
    <source>
        <dbReference type="Proteomes" id="UP000185744"/>
    </source>
</evidence>
<evidence type="ECO:0000256" key="1">
    <source>
        <dbReference type="SAM" id="Phobius"/>
    </source>
</evidence>
<keyword evidence="3" id="KW-1185">Reference proteome</keyword>
<comment type="caution">
    <text evidence="2">The sequence shown here is derived from an EMBL/GenBank/DDBJ whole genome shotgun (WGS) entry which is preliminary data.</text>
</comment>
<dbReference type="EMBL" id="MSDW01000002">
    <property type="protein sequence ID" value="OKY77300.1"/>
    <property type="molecule type" value="Genomic_DNA"/>
</dbReference>